<evidence type="ECO:0000256" key="4">
    <source>
        <dbReference type="ARBA" id="ARBA00023136"/>
    </source>
</evidence>
<organism evidence="7 8">
    <name type="scientific">Ignelater luminosus</name>
    <name type="common">Cucubano</name>
    <name type="synonym">Pyrophorus luminosus</name>
    <dbReference type="NCBI Taxonomy" id="2038154"/>
    <lineage>
        <taxon>Eukaryota</taxon>
        <taxon>Metazoa</taxon>
        <taxon>Ecdysozoa</taxon>
        <taxon>Arthropoda</taxon>
        <taxon>Hexapoda</taxon>
        <taxon>Insecta</taxon>
        <taxon>Pterygota</taxon>
        <taxon>Neoptera</taxon>
        <taxon>Endopterygota</taxon>
        <taxon>Coleoptera</taxon>
        <taxon>Polyphaga</taxon>
        <taxon>Elateriformia</taxon>
        <taxon>Elateroidea</taxon>
        <taxon>Elateridae</taxon>
        <taxon>Agrypninae</taxon>
        <taxon>Pyrophorini</taxon>
        <taxon>Ignelater</taxon>
    </lineage>
</organism>
<accession>A0A8K0FWL0</accession>
<keyword evidence="4 6" id="KW-0472">Membrane</keyword>
<evidence type="ECO:0000313" key="8">
    <source>
        <dbReference type="Proteomes" id="UP000801492"/>
    </source>
</evidence>
<dbReference type="AlphaFoldDB" id="A0A8K0FWL0"/>
<dbReference type="PRINTS" id="PR00259">
    <property type="entry name" value="TMFOUR"/>
</dbReference>
<feature type="transmembrane region" description="Helical" evidence="6">
    <location>
        <begin position="196"/>
        <end position="221"/>
    </location>
</feature>
<dbReference type="CDD" id="cd03127">
    <property type="entry name" value="tetraspanin_LEL"/>
    <property type="match status" value="1"/>
</dbReference>
<comment type="subcellular location">
    <subcellularLocation>
        <location evidence="1">Membrane</location>
        <topology evidence="1">Multi-pass membrane protein</topology>
    </subcellularLocation>
</comment>
<dbReference type="GO" id="GO:0016020">
    <property type="term" value="C:membrane"/>
    <property type="evidence" value="ECO:0007669"/>
    <property type="project" value="UniProtKB-SubCell"/>
</dbReference>
<evidence type="ECO:0000256" key="1">
    <source>
        <dbReference type="ARBA" id="ARBA00004141"/>
    </source>
</evidence>
<comment type="caution">
    <text evidence="7">The sequence shown here is derived from an EMBL/GenBank/DDBJ whole genome shotgun (WGS) entry which is preliminary data.</text>
</comment>
<evidence type="ECO:0000256" key="2">
    <source>
        <dbReference type="ARBA" id="ARBA00022692"/>
    </source>
</evidence>
<feature type="compositionally biased region" description="Polar residues" evidence="5">
    <location>
        <begin position="244"/>
        <end position="259"/>
    </location>
</feature>
<dbReference type="Proteomes" id="UP000801492">
    <property type="component" value="Unassembled WGS sequence"/>
</dbReference>
<evidence type="ECO:0000313" key="7">
    <source>
        <dbReference type="EMBL" id="KAF2881760.1"/>
    </source>
</evidence>
<reference evidence="7" key="1">
    <citation type="submission" date="2019-08" db="EMBL/GenBank/DDBJ databases">
        <title>The genome of the North American firefly Photinus pyralis.</title>
        <authorList>
            <consortium name="Photinus pyralis genome working group"/>
            <person name="Fallon T.R."/>
            <person name="Sander Lower S.E."/>
            <person name="Weng J.-K."/>
        </authorList>
    </citation>
    <scope>NUCLEOTIDE SEQUENCE</scope>
    <source>
        <strain evidence="7">TRF0915ILg1</strain>
        <tissue evidence="7">Whole body</tissue>
    </source>
</reference>
<evidence type="ECO:0000256" key="6">
    <source>
        <dbReference type="SAM" id="Phobius"/>
    </source>
</evidence>
<dbReference type="Gene3D" id="1.10.1450.10">
    <property type="entry name" value="Tetraspanin"/>
    <property type="match status" value="1"/>
</dbReference>
<feature type="transmembrane region" description="Helical" evidence="6">
    <location>
        <begin position="12"/>
        <end position="35"/>
    </location>
</feature>
<evidence type="ECO:0008006" key="9">
    <source>
        <dbReference type="Google" id="ProtNLM"/>
    </source>
</evidence>
<evidence type="ECO:0000256" key="3">
    <source>
        <dbReference type="ARBA" id="ARBA00022989"/>
    </source>
</evidence>
<feature type="region of interest" description="Disordered" evidence="5">
    <location>
        <begin position="244"/>
        <end position="270"/>
    </location>
</feature>
<proteinExistence type="predicted"/>
<protein>
    <recommendedName>
        <fullName evidence="9">Tetraspanin</fullName>
    </recommendedName>
</protein>
<dbReference type="PANTHER" id="PTHR19282">
    <property type="entry name" value="TETRASPANIN"/>
    <property type="match status" value="1"/>
</dbReference>
<evidence type="ECO:0000256" key="5">
    <source>
        <dbReference type="SAM" id="MobiDB-lite"/>
    </source>
</evidence>
<feature type="compositionally biased region" description="Basic and acidic residues" evidence="5">
    <location>
        <begin position="260"/>
        <end position="270"/>
    </location>
</feature>
<dbReference type="InterPro" id="IPR008952">
    <property type="entry name" value="Tetraspanin_EC2_sf"/>
</dbReference>
<gene>
    <name evidence="7" type="ORF">ILUMI_24402</name>
</gene>
<dbReference type="OrthoDB" id="6239677at2759"/>
<sequence length="270" mass="30529">MAVSKKCKELLCLFYTGLLFVSGILLLVCSVYFGYKLIYHFKFVSSECLAPFILIFLLAFIHILLTWLGIKGPRKEHVFHIVLFIIITVLLISAEFAIGIWSMILWKQADNKSLQLMTNSFEGFVKDDYDKSDWVKLQSQLHCCGINNESDYTTNRLSRLSGSIPISCCNSTTATSCPTIYQHGCKEPLIKYVKRIMLYIALVGFGSGLFQILGIVAFYYFHKVLKQEIAARAVVRRQSRIQEANPLNRQNSRVNGRTNSIDKKGSGSAA</sequence>
<dbReference type="InterPro" id="IPR018499">
    <property type="entry name" value="Tetraspanin/Peripherin"/>
</dbReference>
<dbReference type="SUPFAM" id="SSF48652">
    <property type="entry name" value="Tetraspanin"/>
    <property type="match status" value="1"/>
</dbReference>
<keyword evidence="3 6" id="KW-1133">Transmembrane helix</keyword>
<keyword evidence="2 6" id="KW-0812">Transmembrane</keyword>
<feature type="transmembrane region" description="Helical" evidence="6">
    <location>
        <begin position="82"/>
        <end position="106"/>
    </location>
</feature>
<dbReference type="EMBL" id="VTPC01090701">
    <property type="protein sequence ID" value="KAF2881760.1"/>
    <property type="molecule type" value="Genomic_DNA"/>
</dbReference>
<dbReference type="Pfam" id="PF00335">
    <property type="entry name" value="Tetraspanin"/>
    <property type="match status" value="1"/>
</dbReference>
<feature type="transmembrane region" description="Helical" evidence="6">
    <location>
        <begin position="50"/>
        <end position="70"/>
    </location>
</feature>
<name>A0A8K0FWL0_IGNLU</name>
<keyword evidence="8" id="KW-1185">Reference proteome</keyword>